<reference evidence="2 3" key="1">
    <citation type="submission" date="2020-04" db="EMBL/GenBank/DDBJ databases">
        <authorList>
            <person name="Wallbank WR R."/>
            <person name="Pardo Diaz C."/>
            <person name="Kozak K."/>
            <person name="Martin S."/>
            <person name="Jiggins C."/>
            <person name="Moest M."/>
            <person name="Warren A I."/>
            <person name="Byers J.R.P. K."/>
            <person name="Montejo-Kovacevich G."/>
            <person name="Yen C E."/>
        </authorList>
    </citation>
    <scope>NUCLEOTIDE SEQUENCE [LARGE SCALE GENOMIC DNA]</scope>
</reference>
<keyword evidence="1" id="KW-0472">Membrane</keyword>
<dbReference type="Proteomes" id="UP000494106">
    <property type="component" value="Unassembled WGS sequence"/>
</dbReference>
<name>A0A8S1B8C7_ARCPL</name>
<comment type="caution">
    <text evidence="2">The sequence shown here is derived from an EMBL/GenBank/DDBJ whole genome shotgun (WGS) entry which is preliminary data.</text>
</comment>
<evidence type="ECO:0000313" key="2">
    <source>
        <dbReference type="EMBL" id="CAB3255137.1"/>
    </source>
</evidence>
<sequence length="92" mass="10311">MVDVSTSCHYTDIISEDIDESINMGPSIDRVSIGLWAVITIDCGLELLVLFLFWSLRHGVPSRSAPQYQCRSNQHTSGPRVKAATLRVWLHV</sequence>
<dbReference type="OrthoDB" id="7483102at2759"/>
<evidence type="ECO:0000313" key="3">
    <source>
        <dbReference type="Proteomes" id="UP000494106"/>
    </source>
</evidence>
<dbReference type="EMBL" id="CADEBC010000570">
    <property type="protein sequence ID" value="CAB3255137.1"/>
    <property type="molecule type" value="Genomic_DNA"/>
</dbReference>
<accession>A0A8S1B8C7</accession>
<feature type="transmembrane region" description="Helical" evidence="1">
    <location>
        <begin position="33"/>
        <end position="54"/>
    </location>
</feature>
<keyword evidence="1" id="KW-0812">Transmembrane</keyword>
<organism evidence="2 3">
    <name type="scientific">Arctia plantaginis</name>
    <name type="common">Wood tiger moth</name>
    <name type="synonym">Phalaena plantaginis</name>
    <dbReference type="NCBI Taxonomy" id="874455"/>
    <lineage>
        <taxon>Eukaryota</taxon>
        <taxon>Metazoa</taxon>
        <taxon>Ecdysozoa</taxon>
        <taxon>Arthropoda</taxon>
        <taxon>Hexapoda</taxon>
        <taxon>Insecta</taxon>
        <taxon>Pterygota</taxon>
        <taxon>Neoptera</taxon>
        <taxon>Endopterygota</taxon>
        <taxon>Lepidoptera</taxon>
        <taxon>Glossata</taxon>
        <taxon>Ditrysia</taxon>
        <taxon>Noctuoidea</taxon>
        <taxon>Erebidae</taxon>
        <taxon>Arctiinae</taxon>
        <taxon>Arctia</taxon>
    </lineage>
</organism>
<keyword evidence="3" id="KW-1185">Reference proteome</keyword>
<keyword evidence="1" id="KW-1133">Transmembrane helix</keyword>
<proteinExistence type="predicted"/>
<evidence type="ECO:0000256" key="1">
    <source>
        <dbReference type="SAM" id="Phobius"/>
    </source>
</evidence>
<protein>
    <submittedName>
        <fullName evidence="2">Uncharacterized protein</fullName>
    </submittedName>
</protein>
<dbReference type="AlphaFoldDB" id="A0A8S1B8C7"/>
<gene>
    <name evidence="2" type="ORF">APLA_LOCUS14720</name>
</gene>